<evidence type="ECO:0000313" key="3">
    <source>
        <dbReference type="EMBL" id="SDB83679.1"/>
    </source>
</evidence>
<feature type="transmembrane region" description="Helical" evidence="1">
    <location>
        <begin position="41"/>
        <end position="60"/>
    </location>
</feature>
<organism evidence="3 4">
    <name type="scientific">Acinetobacter kookii</name>
    <dbReference type="NCBI Taxonomy" id="1226327"/>
    <lineage>
        <taxon>Bacteria</taxon>
        <taxon>Pseudomonadati</taxon>
        <taxon>Pseudomonadota</taxon>
        <taxon>Gammaproteobacteria</taxon>
        <taxon>Moraxellales</taxon>
        <taxon>Moraxellaceae</taxon>
        <taxon>Acinetobacter</taxon>
    </lineage>
</organism>
<feature type="domain" description="VTT" evidence="2">
    <location>
        <begin position="23"/>
        <end position="142"/>
    </location>
</feature>
<dbReference type="Pfam" id="PF09335">
    <property type="entry name" value="VTT_dom"/>
    <property type="match status" value="1"/>
</dbReference>
<dbReference type="RefSeq" id="WP_092818264.1">
    <property type="nucleotide sequence ID" value="NZ_BAABKJ010000007.1"/>
</dbReference>
<keyword evidence="1" id="KW-0472">Membrane</keyword>
<keyword evidence="4" id="KW-1185">Reference proteome</keyword>
<accession>A0A1G6GP31</accession>
<evidence type="ECO:0000256" key="1">
    <source>
        <dbReference type="SAM" id="Phobius"/>
    </source>
</evidence>
<reference evidence="4" key="1">
    <citation type="submission" date="2016-09" db="EMBL/GenBank/DDBJ databases">
        <authorList>
            <person name="Varghese N."/>
            <person name="Submissions S."/>
        </authorList>
    </citation>
    <scope>NUCLEOTIDE SEQUENCE [LARGE SCALE GENOMIC DNA]</scope>
    <source>
        <strain evidence="4">ANC 4667</strain>
    </source>
</reference>
<feature type="transmembrane region" description="Helical" evidence="1">
    <location>
        <begin position="123"/>
        <end position="143"/>
    </location>
</feature>
<dbReference type="PANTHER" id="PTHR42709:SF2">
    <property type="entry name" value="INNER MEMBRANE PROTEIN YOHD"/>
    <property type="match status" value="1"/>
</dbReference>
<keyword evidence="1" id="KW-0812">Transmembrane</keyword>
<evidence type="ECO:0000259" key="2">
    <source>
        <dbReference type="Pfam" id="PF09335"/>
    </source>
</evidence>
<feature type="transmembrane region" description="Helical" evidence="1">
    <location>
        <begin position="91"/>
        <end position="111"/>
    </location>
</feature>
<gene>
    <name evidence="3" type="ORF">SAMN05421732_101164</name>
</gene>
<sequence length="191" mass="21722">MNWADLLQHYGYFAIFIGTLFEGETVLILGAYAVHQHIIHFWLLIMVAMAGSFVGDQFYYQIGARYGQKIIQSKPQLGQKFAQASSVIDNYPVLTILLMRFAWGLGTILPISIGIKAYPLGKYILINLLACFIWAFVVVSVGLQISHWLHAFWAKILPYHHDIYIVLAVVGCILLARMIYTLLIQHKHSIK</sequence>
<dbReference type="PANTHER" id="PTHR42709">
    <property type="entry name" value="ALKALINE PHOSPHATASE LIKE PROTEIN"/>
    <property type="match status" value="1"/>
</dbReference>
<dbReference type="InterPro" id="IPR032816">
    <property type="entry name" value="VTT_dom"/>
</dbReference>
<name>A0A1G6GP31_9GAMM</name>
<dbReference type="AlphaFoldDB" id="A0A1G6GP31"/>
<dbReference type="EMBL" id="FMYO01000001">
    <property type="protein sequence ID" value="SDB83679.1"/>
    <property type="molecule type" value="Genomic_DNA"/>
</dbReference>
<dbReference type="InterPro" id="IPR051311">
    <property type="entry name" value="DedA_domain"/>
</dbReference>
<dbReference type="OrthoDB" id="948134at2"/>
<dbReference type="Proteomes" id="UP000243468">
    <property type="component" value="Unassembled WGS sequence"/>
</dbReference>
<dbReference type="GO" id="GO:0005886">
    <property type="term" value="C:plasma membrane"/>
    <property type="evidence" value="ECO:0007669"/>
    <property type="project" value="UniProtKB-ARBA"/>
</dbReference>
<protein>
    <submittedName>
        <fullName evidence="3">Membrane protein DedA, SNARE-associated domain</fullName>
    </submittedName>
</protein>
<evidence type="ECO:0000313" key="4">
    <source>
        <dbReference type="Proteomes" id="UP000243468"/>
    </source>
</evidence>
<keyword evidence="1" id="KW-1133">Transmembrane helix</keyword>
<proteinExistence type="predicted"/>
<feature type="transmembrane region" description="Helical" evidence="1">
    <location>
        <begin position="12"/>
        <end position="34"/>
    </location>
</feature>
<feature type="transmembrane region" description="Helical" evidence="1">
    <location>
        <begin position="163"/>
        <end position="183"/>
    </location>
</feature>